<evidence type="ECO:0000313" key="3">
    <source>
        <dbReference type="Proteomes" id="UP000192756"/>
    </source>
</evidence>
<name>A0A1W1ZEJ5_9SPHI</name>
<sequence>MKKGYMIFWGLYMLFFAVPFPMILYYNINSEFDTSTLIDKNPWLALGILAVSIVLWLILLVGYFRKWVWMVFIAKRNIEQLKTEGEPREGKILTAVKLSKPGAAYDTYELSLAFKNLVGTDIVQKMDINDAKPHERRFEVGKKVNLLIDREMKRVPYFIFATSEASIKIPRLVMIFLGWLALAAAVTAYYVYAYQTESQGMGWRFIGFGHPLLICPAVLLSYRFFLGFLLGKLSGTVDDAPLIKFKGIRTSAKLLGAGQTGTYINEQPMIRFELEYTDDQRRVYRKSLKKIVDLLDLSVTKQEFIEIFYLKEDPERIAFASDLDEIS</sequence>
<evidence type="ECO:0000256" key="1">
    <source>
        <dbReference type="SAM" id="Phobius"/>
    </source>
</evidence>
<proteinExistence type="predicted"/>
<dbReference type="Proteomes" id="UP000192756">
    <property type="component" value="Unassembled WGS sequence"/>
</dbReference>
<keyword evidence="1" id="KW-1133">Transmembrane helix</keyword>
<dbReference type="OrthoDB" id="662998at2"/>
<dbReference type="AlphaFoldDB" id="A0A1W1ZEJ5"/>
<evidence type="ECO:0000313" key="2">
    <source>
        <dbReference type="EMBL" id="SMC46448.1"/>
    </source>
</evidence>
<dbReference type="STRING" id="151894.SAMN04488524_0624"/>
<feature type="transmembrane region" description="Helical" evidence="1">
    <location>
        <begin position="43"/>
        <end position="64"/>
    </location>
</feature>
<dbReference type="RefSeq" id="WP_084236945.1">
    <property type="nucleotide sequence ID" value="NZ_FWXT01000001.1"/>
</dbReference>
<feature type="transmembrane region" description="Helical" evidence="1">
    <location>
        <begin position="172"/>
        <end position="193"/>
    </location>
</feature>
<feature type="transmembrane region" description="Helical" evidence="1">
    <location>
        <begin position="205"/>
        <end position="225"/>
    </location>
</feature>
<keyword evidence="1" id="KW-0812">Transmembrane</keyword>
<protein>
    <submittedName>
        <fullName evidence="2">Uncharacterized protein</fullName>
    </submittedName>
</protein>
<keyword evidence="1" id="KW-0472">Membrane</keyword>
<accession>A0A1W1ZEJ5</accession>
<gene>
    <name evidence="2" type="ORF">SAMN04488524_0624</name>
</gene>
<keyword evidence="3" id="KW-1185">Reference proteome</keyword>
<dbReference type="EMBL" id="FWXT01000001">
    <property type="protein sequence ID" value="SMC46448.1"/>
    <property type="molecule type" value="Genomic_DNA"/>
</dbReference>
<reference evidence="3" key="1">
    <citation type="submission" date="2017-04" db="EMBL/GenBank/DDBJ databases">
        <authorList>
            <person name="Varghese N."/>
            <person name="Submissions S."/>
        </authorList>
    </citation>
    <scope>NUCLEOTIDE SEQUENCE [LARGE SCALE GENOMIC DNA]</scope>
    <source>
        <strain evidence="3">DSM 12126</strain>
    </source>
</reference>
<feature type="transmembrane region" description="Helical" evidence="1">
    <location>
        <begin position="7"/>
        <end position="28"/>
    </location>
</feature>
<organism evidence="2 3">
    <name type="scientific">Pedobacter africanus</name>
    <dbReference type="NCBI Taxonomy" id="151894"/>
    <lineage>
        <taxon>Bacteria</taxon>
        <taxon>Pseudomonadati</taxon>
        <taxon>Bacteroidota</taxon>
        <taxon>Sphingobacteriia</taxon>
        <taxon>Sphingobacteriales</taxon>
        <taxon>Sphingobacteriaceae</taxon>
        <taxon>Pedobacter</taxon>
    </lineage>
</organism>